<dbReference type="InterPro" id="IPR001789">
    <property type="entry name" value="Sig_transdc_resp-reg_receiver"/>
</dbReference>
<feature type="domain" description="HTH luxR-type" evidence="4">
    <location>
        <begin position="143"/>
        <end position="208"/>
    </location>
</feature>
<reference evidence="6 7" key="1">
    <citation type="submission" date="2024-06" db="EMBL/GenBank/DDBJ databases">
        <title>The Natural Products Discovery Center: Release of the First 8490 Sequenced Strains for Exploring Actinobacteria Biosynthetic Diversity.</title>
        <authorList>
            <person name="Kalkreuter E."/>
            <person name="Kautsar S.A."/>
            <person name="Yang D."/>
            <person name="Bader C.D."/>
            <person name="Teijaro C.N."/>
            <person name="Fluegel L."/>
            <person name="Davis C.M."/>
            <person name="Simpson J.R."/>
            <person name="Lauterbach L."/>
            <person name="Steele A.D."/>
            <person name="Gui C."/>
            <person name="Meng S."/>
            <person name="Li G."/>
            <person name="Viehrig K."/>
            <person name="Ye F."/>
            <person name="Su P."/>
            <person name="Kiefer A.F."/>
            <person name="Nichols A."/>
            <person name="Cepeda A.J."/>
            <person name="Yan W."/>
            <person name="Fan B."/>
            <person name="Jiang Y."/>
            <person name="Adhikari A."/>
            <person name="Zheng C.-J."/>
            <person name="Schuster L."/>
            <person name="Cowan T.M."/>
            <person name="Smanski M.J."/>
            <person name="Chevrette M.G."/>
            <person name="De Carvalho L.P.S."/>
            <person name="Shen B."/>
        </authorList>
    </citation>
    <scope>NUCLEOTIDE SEQUENCE [LARGE SCALE GENOMIC DNA]</scope>
    <source>
        <strain evidence="6 7">NPDC000632</strain>
    </source>
</reference>
<keyword evidence="2" id="KW-0238">DNA-binding</keyword>
<keyword evidence="1" id="KW-0597">Phosphoprotein</keyword>
<organism evidence="6 7">
    <name type="scientific">Streptomyces flaveolus</name>
    <dbReference type="NCBI Taxonomy" id="67297"/>
    <lineage>
        <taxon>Bacteria</taxon>
        <taxon>Bacillati</taxon>
        <taxon>Actinomycetota</taxon>
        <taxon>Actinomycetes</taxon>
        <taxon>Kitasatosporales</taxon>
        <taxon>Streptomycetaceae</taxon>
        <taxon>Streptomyces</taxon>
    </lineage>
</organism>
<dbReference type="CDD" id="cd17535">
    <property type="entry name" value="REC_NarL-like"/>
    <property type="match status" value="1"/>
</dbReference>
<dbReference type="PANTHER" id="PTHR43214:SF43">
    <property type="entry name" value="TWO-COMPONENT RESPONSE REGULATOR"/>
    <property type="match status" value="1"/>
</dbReference>
<sequence>MRVVVCDHHPHARFGVRTLLSQDTGISVLAEAADERQAVKRVVEHRPDVVLLEAGLAEAVHELAKAVHHAPLVVVYGIETVTPERLADLVRGNVCGVVHRDAANDELVHVVHAVMSGGGYASPELTGCMLQAIRAGYATPGVDHHLRDRLTERENVVLNLLCQGLSNKAIAAALSVSEKTVKFHVSNVLSKSGVSTRTQLIAALGSFSAPYGHPLRRRSA</sequence>
<evidence type="ECO:0000313" key="7">
    <source>
        <dbReference type="Proteomes" id="UP001490330"/>
    </source>
</evidence>
<comment type="caution">
    <text evidence="6">The sequence shown here is derived from an EMBL/GenBank/DDBJ whole genome shotgun (WGS) entry which is preliminary data.</text>
</comment>
<dbReference type="InterPro" id="IPR058245">
    <property type="entry name" value="NreC/VraR/RcsB-like_REC"/>
</dbReference>
<dbReference type="PRINTS" id="PR00038">
    <property type="entry name" value="HTHLUXR"/>
</dbReference>
<dbReference type="CDD" id="cd06170">
    <property type="entry name" value="LuxR_C_like"/>
    <property type="match status" value="1"/>
</dbReference>
<dbReference type="SUPFAM" id="SSF52172">
    <property type="entry name" value="CheY-like"/>
    <property type="match status" value="1"/>
</dbReference>
<comment type="caution">
    <text evidence="3">Lacks conserved residue(s) required for the propagation of feature annotation.</text>
</comment>
<dbReference type="PROSITE" id="PS00622">
    <property type="entry name" value="HTH_LUXR_1"/>
    <property type="match status" value="1"/>
</dbReference>
<dbReference type="PROSITE" id="PS50043">
    <property type="entry name" value="HTH_LUXR_2"/>
    <property type="match status" value="1"/>
</dbReference>
<dbReference type="Proteomes" id="UP001490330">
    <property type="component" value="Unassembled WGS sequence"/>
</dbReference>
<dbReference type="EMBL" id="JBEPCV010000002">
    <property type="protein sequence ID" value="MER6903054.1"/>
    <property type="molecule type" value="Genomic_DNA"/>
</dbReference>
<dbReference type="InterPro" id="IPR000792">
    <property type="entry name" value="Tscrpt_reg_LuxR_C"/>
</dbReference>
<dbReference type="InterPro" id="IPR016032">
    <property type="entry name" value="Sig_transdc_resp-reg_C-effctor"/>
</dbReference>
<accession>A0ABV1V999</accession>
<gene>
    <name evidence="6" type="ORF">ABT322_04560</name>
</gene>
<evidence type="ECO:0000256" key="1">
    <source>
        <dbReference type="ARBA" id="ARBA00022553"/>
    </source>
</evidence>
<feature type="domain" description="Response regulatory" evidence="5">
    <location>
        <begin position="2"/>
        <end position="115"/>
    </location>
</feature>
<dbReference type="InterPro" id="IPR011006">
    <property type="entry name" value="CheY-like_superfamily"/>
</dbReference>
<evidence type="ECO:0000313" key="6">
    <source>
        <dbReference type="EMBL" id="MER6903054.1"/>
    </source>
</evidence>
<evidence type="ECO:0000259" key="5">
    <source>
        <dbReference type="PROSITE" id="PS50110"/>
    </source>
</evidence>
<dbReference type="Gene3D" id="3.40.50.2300">
    <property type="match status" value="1"/>
</dbReference>
<proteinExistence type="predicted"/>
<dbReference type="RefSeq" id="WP_350725629.1">
    <property type="nucleotide sequence ID" value="NZ_JBEPCO010000074.1"/>
</dbReference>
<evidence type="ECO:0000256" key="3">
    <source>
        <dbReference type="PROSITE-ProRule" id="PRU00169"/>
    </source>
</evidence>
<dbReference type="SUPFAM" id="SSF46894">
    <property type="entry name" value="C-terminal effector domain of the bipartite response regulators"/>
    <property type="match status" value="1"/>
</dbReference>
<dbReference type="Pfam" id="PF00196">
    <property type="entry name" value="GerE"/>
    <property type="match status" value="1"/>
</dbReference>
<dbReference type="PROSITE" id="PS50110">
    <property type="entry name" value="RESPONSE_REGULATORY"/>
    <property type="match status" value="1"/>
</dbReference>
<protein>
    <submittedName>
        <fullName evidence="6">Response regulator transcription factor</fullName>
    </submittedName>
</protein>
<name>A0ABV1V999_9ACTN</name>
<keyword evidence="7" id="KW-1185">Reference proteome</keyword>
<evidence type="ECO:0000259" key="4">
    <source>
        <dbReference type="PROSITE" id="PS50043"/>
    </source>
</evidence>
<dbReference type="SMART" id="SM00421">
    <property type="entry name" value="HTH_LUXR"/>
    <property type="match status" value="1"/>
</dbReference>
<evidence type="ECO:0000256" key="2">
    <source>
        <dbReference type="ARBA" id="ARBA00023125"/>
    </source>
</evidence>
<dbReference type="PANTHER" id="PTHR43214">
    <property type="entry name" value="TWO-COMPONENT RESPONSE REGULATOR"/>
    <property type="match status" value="1"/>
</dbReference>
<dbReference type="InterPro" id="IPR039420">
    <property type="entry name" value="WalR-like"/>
</dbReference>